<accession>A0A2I0ING9</accession>
<dbReference type="AlphaFoldDB" id="A0A2I0ING9"/>
<evidence type="ECO:0000313" key="2">
    <source>
        <dbReference type="Proteomes" id="UP000233551"/>
    </source>
</evidence>
<gene>
    <name evidence="1" type="ORF">CRG98_034072</name>
</gene>
<dbReference type="Proteomes" id="UP000233551">
    <property type="component" value="Unassembled WGS sequence"/>
</dbReference>
<protein>
    <submittedName>
        <fullName evidence="1">Uncharacterized protein</fullName>
    </submittedName>
</protein>
<name>A0A2I0ING9_PUNGR</name>
<proteinExistence type="predicted"/>
<evidence type="ECO:0000313" key="1">
    <source>
        <dbReference type="EMBL" id="PKI45554.1"/>
    </source>
</evidence>
<reference evidence="1 2" key="1">
    <citation type="submission" date="2017-11" db="EMBL/GenBank/DDBJ databases">
        <title>De-novo sequencing of pomegranate (Punica granatum L.) genome.</title>
        <authorList>
            <person name="Akparov Z."/>
            <person name="Amiraslanov A."/>
            <person name="Hajiyeva S."/>
            <person name="Abbasov M."/>
            <person name="Kaur K."/>
            <person name="Hamwieh A."/>
            <person name="Solovyev V."/>
            <person name="Salamov A."/>
            <person name="Braich B."/>
            <person name="Kosarev P."/>
            <person name="Mahmoud A."/>
            <person name="Hajiyev E."/>
            <person name="Babayeva S."/>
            <person name="Izzatullayeva V."/>
            <person name="Mammadov A."/>
            <person name="Mammadov A."/>
            <person name="Sharifova S."/>
            <person name="Ojaghi J."/>
            <person name="Eynullazada K."/>
            <person name="Bayramov B."/>
            <person name="Abdulazimova A."/>
            <person name="Shahmuradov I."/>
        </authorList>
    </citation>
    <scope>NUCLEOTIDE SEQUENCE [LARGE SCALE GENOMIC DNA]</scope>
    <source>
        <strain evidence="2">cv. AG2017</strain>
        <tissue evidence="1">Leaf</tissue>
    </source>
</reference>
<comment type="caution">
    <text evidence="1">The sequence shown here is derived from an EMBL/GenBank/DDBJ whole genome shotgun (WGS) entry which is preliminary data.</text>
</comment>
<keyword evidence="2" id="KW-1185">Reference proteome</keyword>
<dbReference type="EMBL" id="PGOL01002706">
    <property type="protein sequence ID" value="PKI45554.1"/>
    <property type="molecule type" value="Genomic_DNA"/>
</dbReference>
<sequence length="209" mass="22369">MEWAHGKFPHPAHDPWGAALGGHSFSGTVAGGHASCEHAKGCAQGVLRMRARALRGVLAQREKMLSVAQMDALGRAKLAGVSFFVKGRSTFGLLLALPWRKGEDRNWSTSEGGLDSPAVGGGWLGWTASGHGAPRHGEVKNVGDLPAEGLTSAASESACSRRGPEFYLVGARRRPMAHLGSVHLLEDAWRTCVRMSRHLSVYDPKVEGW</sequence>
<organism evidence="1 2">
    <name type="scientific">Punica granatum</name>
    <name type="common">Pomegranate</name>
    <dbReference type="NCBI Taxonomy" id="22663"/>
    <lineage>
        <taxon>Eukaryota</taxon>
        <taxon>Viridiplantae</taxon>
        <taxon>Streptophyta</taxon>
        <taxon>Embryophyta</taxon>
        <taxon>Tracheophyta</taxon>
        <taxon>Spermatophyta</taxon>
        <taxon>Magnoliopsida</taxon>
        <taxon>eudicotyledons</taxon>
        <taxon>Gunneridae</taxon>
        <taxon>Pentapetalae</taxon>
        <taxon>rosids</taxon>
        <taxon>malvids</taxon>
        <taxon>Myrtales</taxon>
        <taxon>Lythraceae</taxon>
        <taxon>Punica</taxon>
    </lineage>
</organism>